<keyword evidence="2" id="KW-1185">Reference proteome</keyword>
<dbReference type="AlphaFoldDB" id="A0A8J6CAC2"/>
<comment type="caution">
    <text evidence="1">The sequence shown here is derived from an EMBL/GenBank/DDBJ whole genome shotgun (WGS) entry which is preliminary data.</text>
</comment>
<dbReference type="Proteomes" id="UP000751190">
    <property type="component" value="Unassembled WGS sequence"/>
</dbReference>
<dbReference type="GO" id="GO:0016020">
    <property type="term" value="C:membrane"/>
    <property type="evidence" value="ECO:0007669"/>
    <property type="project" value="InterPro"/>
</dbReference>
<organism evidence="1 2">
    <name type="scientific">Diacronema lutheri</name>
    <name type="common">Unicellular marine alga</name>
    <name type="synonym">Monochrysis lutheri</name>
    <dbReference type="NCBI Taxonomy" id="2081491"/>
    <lineage>
        <taxon>Eukaryota</taxon>
        <taxon>Haptista</taxon>
        <taxon>Haptophyta</taxon>
        <taxon>Pavlovophyceae</taxon>
        <taxon>Pavlovales</taxon>
        <taxon>Pavlovaceae</taxon>
        <taxon>Diacronema</taxon>
    </lineage>
</organism>
<evidence type="ECO:0000313" key="1">
    <source>
        <dbReference type="EMBL" id="KAG8462455.1"/>
    </source>
</evidence>
<sequence length="206" mass="22074">MFLALHLSIVGRPKSRGRPDVHACDKWEAPGVARSHALGDVHVHVVRDPIDRYISAFHSKVKCCPGTSGQSLGCSLDKHEKRAAPLLALSGNTSGAHCLHMDDYASALSDVHRKGLQAKLDWHFRPQHLLCNVHPDALDLAAASARAASSLNVRDAIARSAARGTPLVLRGNVSQLAAPLALLDGYAFKGGPIMVGWVTLKLRGPR</sequence>
<proteinExistence type="predicted"/>
<name>A0A8J6CAC2_DIALT</name>
<dbReference type="InterPro" id="IPR005331">
    <property type="entry name" value="Sulfotransferase"/>
</dbReference>
<dbReference type="Pfam" id="PF03567">
    <property type="entry name" value="Sulfotransfer_2"/>
    <property type="match status" value="1"/>
</dbReference>
<evidence type="ECO:0000313" key="2">
    <source>
        <dbReference type="Proteomes" id="UP000751190"/>
    </source>
</evidence>
<reference evidence="1" key="1">
    <citation type="submission" date="2021-05" db="EMBL/GenBank/DDBJ databases">
        <title>The genome of the haptophyte Pavlova lutheri (Diacronema luteri, Pavlovales) - a model for lipid biosynthesis in eukaryotic algae.</title>
        <authorList>
            <person name="Hulatt C.J."/>
            <person name="Posewitz M.C."/>
        </authorList>
    </citation>
    <scope>NUCLEOTIDE SEQUENCE</scope>
    <source>
        <strain evidence="1">NIVA-4/92</strain>
    </source>
</reference>
<accession>A0A8J6CAC2</accession>
<dbReference type="GO" id="GO:0008146">
    <property type="term" value="F:sulfotransferase activity"/>
    <property type="evidence" value="ECO:0007669"/>
    <property type="project" value="InterPro"/>
</dbReference>
<protein>
    <submittedName>
        <fullName evidence="1">Uncharacterized protein</fullName>
    </submittedName>
</protein>
<gene>
    <name evidence="1" type="ORF">KFE25_010280</name>
</gene>
<dbReference type="EMBL" id="JAGTXO010000020">
    <property type="protein sequence ID" value="KAG8462455.1"/>
    <property type="molecule type" value="Genomic_DNA"/>
</dbReference>